<sequence length="674" mass="76314">MIFSLDHKVEQSVPVTRAASFSLLAVLVLVTLPLFHVLPFMVLGLVATAVIWRLLLLRTKGCEPGWIILTILVVLACLQIFNHYGTFLGLEAGAATLVSAYSLKLLEMRCRRDGLLVAFLGFFVVVTGLLFSQSIPMMLYLLVCLMVLVSVLVGIFQPRDKTGYKPVVKFGAIMAVQALPLTVILFLLVPRVPPLWVVPLPDNSAKVGLSDSMAPGEFAEVSKSSKLAFRATFHGAVPPPKERYWRAVVMYWFDGRRWSQGNSGDWSLVGVNTDQFVSWYPGNPRWAVPGGEPEFDYDVILEPSGQPFLPVLGPASEAIAGTGLTRDWRLLDREKVDLRKQYRVQSGLDEGYDRVLPDWLRAASLQLPKVGNPRTRKLARELKDVYRDDVSGLVFKILQMFQQEEFYYTLRPPKLDANSVDGFLFDTRRGFCAHYSGALVFLLRAAGIPARVIGGYQGGEVIEKGVLQVRQFDAHAWVEVWQPGYGWERVDPTAAVAPERVEEGLESAVAREGSFLEGAFLSPSRYRGVPLINGLRIHYEQLEYHWQRMVLSYDENAQKGLFQRWFGRKNVIPILIALLGASFVVVMVVFMLMAWKPWRRKLPPAERYYQRFCRRMARKGIKRERGEGPKAYVRRISREKPELSREAVYITSLYIRLAYGQARSEDLNKLKRCC</sequence>
<feature type="transmembrane region" description="Helical" evidence="1">
    <location>
        <begin position="64"/>
        <end position="81"/>
    </location>
</feature>
<dbReference type="Pfam" id="PF13559">
    <property type="entry name" value="DUF4129"/>
    <property type="match status" value="1"/>
</dbReference>
<comment type="caution">
    <text evidence="3">The sequence shown here is derived from an EMBL/GenBank/DDBJ whole genome shotgun (WGS) entry which is preliminary data.</text>
</comment>
<dbReference type="PANTHER" id="PTHR42736">
    <property type="entry name" value="PROTEIN-GLUTAMINE GAMMA-GLUTAMYLTRANSFERASE"/>
    <property type="match status" value="1"/>
</dbReference>
<keyword evidence="4" id="KW-1185">Reference proteome</keyword>
<dbReference type="InterPro" id="IPR052901">
    <property type="entry name" value="Bact_TGase-like"/>
</dbReference>
<protein>
    <submittedName>
        <fullName evidence="3">DUF3488 and transglutaminase-like domain-containing protein</fullName>
    </submittedName>
</protein>
<feature type="domain" description="Transglutaminase-like" evidence="2">
    <location>
        <begin position="424"/>
        <end position="494"/>
    </location>
</feature>
<feature type="transmembrane region" description="Helical" evidence="1">
    <location>
        <begin position="113"/>
        <end position="131"/>
    </location>
</feature>
<accession>A0ABT0PBP4</accession>
<evidence type="ECO:0000256" key="1">
    <source>
        <dbReference type="SAM" id="Phobius"/>
    </source>
</evidence>
<name>A0ABT0PBP4_9GAMM</name>
<dbReference type="InterPro" id="IPR025403">
    <property type="entry name" value="TgpA-like_C"/>
</dbReference>
<keyword evidence="1" id="KW-0472">Membrane</keyword>
<dbReference type="SMART" id="SM00460">
    <property type="entry name" value="TGc"/>
    <property type="match status" value="1"/>
</dbReference>
<dbReference type="PANTHER" id="PTHR42736:SF1">
    <property type="entry name" value="PROTEIN-GLUTAMINE GAMMA-GLUTAMYLTRANSFERASE"/>
    <property type="match status" value="1"/>
</dbReference>
<feature type="transmembrane region" description="Helical" evidence="1">
    <location>
        <begin position="571"/>
        <end position="595"/>
    </location>
</feature>
<gene>
    <name evidence="3" type="ORF">M3P05_01880</name>
</gene>
<evidence type="ECO:0000313" key="4">
    <source>
        <dbReference type="Proteomes" id="UP001203338"/>
    </source>
</evidence>
<keyword evidence="1" id="KW-1133">Transmembrane helix</keyword>
<feature type="transmembrane region" description="Helical" evidence="1">
    <location>
        <begin position="137"/>
        <end position="156"/>
    </location>
</feature>
<feature type="transmembrane region" description="Helical" evidence="1">
    <location>
        <begin position="20"/>
        <end position="52"/>
    </location>
</feature>
<reference evidence="3 4" key="1">
    <citation type="submission" date="2022-05" db="EMBL/GenBank/DDBJ databases">
        <authorList>
            <person name="Park J.-S."/>
        </authorList>
    </citation>
    <scope>NUCLEOTIDE SEQUENCE [LARGE SCALE GENOMIC DNA]</scope>
    <source>
        <strain evidence="3 4">2012CJ34-2</strain>
    </source>
</reference>
<organism evidence="3 4">
    <name type="scientific">Parendozoicomonas callyspongiae</name>
    <dbReference type="NCBI Taxonomy" id="2942213"/>
    <lineage>
        <taxon>Bacteria</taxon>
        <taxon>Pseudomonadati</taxon>
        <taxon>Pseudomonadota</taxon>
        <taxon>Gammaproteobacteria</taxon>
        <taxon>Oceanospirillales</taxon>
        <taxon>Endozoicomonadaceae</taxon>
        <taxon>Parendozoicomonas</taxon>
    </lineage>
</organism>
<dbReference type="Proteomes" id="UP001203338">
    <property type="component" value="Unassembled WGS sequence"/>
</dbReference>
<dbReference type="InterPro" id="IPR021878">
    <property type="entry name" value="TgpA_N"/>
</dbReference>
<dbReference type="SUPFAM" id="SSF54001">
    <property type="entry name" value="Cysteine proteinases"/>
    <property type="match status" value="1"/>
</dbReference>
<keyword evidence="1" id="KW-0812">Transmembrane</keyword>
<proteinExistence type="predicted"/>
<dbReference type="RefSeq" id="WP_249697539.1">
    <property type="nucleotide sequence ID" value="NZ_JAMFLX010000002.1"/>
</dbReference>
<evidence type="ECO:0000313" key="3">
    <source>
        <dbReference type="EMBL" id="MCL6268703.1"/>
    </source>
</evidence>
<dbReference type="InterPro" id="IPR002931">
    <property type="entry name" value="Transglutaminase-like"/>
</dbReference>
<dbReference type="InterPro" id="IPR038765">
    <property type="entry name" value="Papain-like_cys_pep_sf"/>
</dbReference>
<dbReference type="Pfam" id="PF01841">
    <property type="entry name" value="Transglut_core"/>
    <property type="match status" value="1"/>
</dbReference>
<dbReference type="Pfam" id="PF11992">
    <property type="entry name" value="TgpA_N"/>
    <property type="match status" value="1"/>
</dbReference>
<dbReference type="EMBL" id="JAMFLX010000002">
    <property type="protein sequence ID" value="MCL6268703.1"/>
    <property type="molecule type" value="Genomic_DNA"/>
</dbReference>
<feature type="transmembrane region" description="Helical" evidence="1">
    <location>
        <begin position="87"/>
        <end position="106"/>
    </location>
</feature>
<feature type="transmembrane region" description="Helical" evidence="1">
    <location>
        <begin position="168"/>
        <end position="189"/>
    </location>
</feature>
<dbReference type="Gene3D" id="3.10.620.30">
    <property type="match status" value="1"/>
</dbReference>
<evidence type="ECO:0000259" key="2">
    <source>
        <dbReference type="SMART" id="SM00460"/>
    </source>
</evidence>